<dbReference type="InterPro" id="IPR035906">
    <property type="entry name" value="MetI-like_sf"/>
</dbReference>
<comment type="similarity">
    <text evidence="7">Belongs to the binding-protein-dependent transport system permease family.</text>
</comment>
<dbReference type="STRING" id="54914.AV540_07470"/>
<evidence type="ECO:0000313" key="10">
    <source>
        <dbReference type="Proteomes" id="UP000316882"/>
    </source>
</evidence>
<evidence type="ECO:0000256" key="4">
    <source>
        <dbReference type="ARBA" id="ARBA00022692"/>
    </source>
</evidence>
<evidence type="ECO:0000256" key="7">
    <source>
        <dbReference type="RuleBase" id="RU363032"/>
    </source>
</evidence>
<keyword evidence="4 7" id="KW-0812">Transmembrane</keyword>
<feature type="transmembrane region" description="Helical" evidence="7">
    <location>
        <begin position="247"/>
        <end position="272"/>
    </location>
</feature>
<proteinExistence type="inferred from homology"/>
<evidence type="ECO:0000313" key="9">
    <source>
        <dbReference type="EMBL" id="GEB34552.1"/>
    </source>
</evidence>
<dbReference type="Proteomes" id="UP000316882">
    <property type="component" value="Unassembled WGS sequence"/>
</dbReference>
<dbReference type="GO" id="GO:0005886">
    <property type="term" value="C:plasma membrane"/>
    <property type="evidence" value="ECO:0007669"/>
    <property type="project" value="UniProtKB-SubCell"/>
</dbReference>
<evidence type="ECO:0000256" key="6">
    <source>
        <dbReference type="ARBA" id="ARBA00023136"/>
    </source>
</evidence>
<feature type="transmembrane region" description="Helical" evidence="7">
    <location>
        <begin position="297"/>
        <end position="318"/>
    </location>
</feature>
<dbReference type="Pfam" id="PF00528">
    <property type="entry name" value="BPD_transp_1"/>
    <property type="match status" value="1"/>
</dbReference>
<comment type="caution">
    <text evidence="9">The sequence shown here is derived from an EMBL/GenBank/DDBJ whole genome shotgun (WGS) entry which is preliminary data.</text>
</comment>
<dbReference type="InterPro" id="IPR050366">
    <property type="entry name" value="BP-dependent_transpt_permease"/>
</dbReference>
<dbReference type="Gene3D" id="1.10.3720.10">
    <property type="entry name" value="MetI-like"/>
    <property type="match status" value="1"/>
</dbReference>
<dbReference type="EMBL" id="BJMH01000024">
    <property type="protein sequence ID" value="GEB34552.1"/>
    <property type="molecule type" value="Genomic_DNA"/>
</dbReference>
<feature type="domain" description="ABC transmembrane type-1" evidence="8">
    <location>
        <begin position="126"/>
        <end position="315"/>
    </location>
</feature>
<evidence type="ECO:0000256" key="1">
    <source>
        <dbReference type="ARBA" id="ARBA00004651"/>
    </source>
</evidence>
<sequence>MTNMNYAWKGSEGANLRGDREQEWADIPDEDFARLDAGTMQSETISRPSKSYWQDAWSRFRKDPLAMIGLCTIVVIAVAAIVGPLFSAYTYDGQDIANQNQGPSAEHWFGTDKFGRDIFVRALYGAQISLTIGVAAAAINLVIGVIYGGISGYLGGKVDMVMMRIVDIMIGVPELLYIILLMMFLGNTIESILIAMSLTYWIGTARMVRSQVITLKHQEFVLAARATGSSNMRILFKHLIPNSMGPIIVTVTFLVPSAIFTEAFLSFLGIGIQVPMASWGTLVNDAIPTLFTQPYQMLFPALAISITMFALNFIGDGLRDALDPRLKK</sequence>
<keyword evidence="3" id="KW-1003">Cell membrane</keyword>
<evidence type="ECO:0000259" key="8">
    <source>
        <dbReference type="PROSITE" id="PS50928"/>
    </source>
</evidence>
<evidence type="ECO:0000256" key="5">
    <source>
        <dbReference type="ARBA" id="ARBA00022989"/>
    </source>
</evidence>
<organism evidence="9 10">
    <name type="scientific">Brevibacillus parabrevis</name>
    <dbReference type="NCBI Taxonomy" id="54914"/>
    <lineage>
        <taxon>Bacteria</taxon>
        <taxon>Bacillati</taxon>
        <taxon>Bacillota</taxon>
        <taxon>Bacilli</taxon>
        <taxon>Bacillales</taxon>
        <taxon>Paenibacillaceae</taxon>
        <taxon>Brevibacillus</taxon>
    </lineage>
</organism>
<dbReference type="InterPro" id="IPR025966">
    <property type="entry name" value="OppC_N"/>
</dbReference>
<keyword evidence="5 7" id="KW-1133">Transmembrane helix</keyword>
<protein>
    <submittedName>
        <fullName evidence="9">Peptide ABC transporter permease</fullName>
    </submittedName>
</protein>
<dbReference type="SUPFAM" id="SSF161098">
    <property type="entry name" value="MetI-like"/>
    <property type="match status" value="1"/>
</dbReference>
<keyword evidence="10" id="KW-1185">Reference proteome</keyword>
<evidence type="ECO:0000256" key="2">
    <source>
        <dbReference type="ARBA" id="ARBA00022448"/>
    </source>
</evidence>
<dbReference type="CDD" id="cd06261">
    <property type="entry name" value="TM_PBP2"/>
    <property type="match status" value="1"/>
</dbReference>
<keyword evidence="2 7" id="KW-0813">Transport</keyword>
<keyword evidence="6 7" id="KW-0472">Membrane</keyword>
<evidence type="ECO:0000256" key="3">
    <source>
        <dbReference type="ARBA" id="ARBA00022475"/>
    </source>
</evidence>
<dbReference type="PROSITE" id="PS50928">
    <property type="entry name" value="ABC_TM1"/>
    <property type="match status" value="1"/>
</dbReference>
<dbReference type="PANTHER" id="PTHR43386">
    <property type="entry name" value="OLIGOPEPTIDE TRANSPORT SYSTEM PERMEASE PROTEIN APPC"/>
    <property type="match status" value="1"/>
</dbReference>
<dbReference type="Pfam" id="PF12911">
    <property type="entry name" value="OppC_N"/>
    <property type="match status" value="1"/>
</dbReference>
<dbReference type="InterPro" id="IPR000515">
    <property type="entry name" value="MetI-like"/>
</dbReference>
<name>A0A4Y3PJ67_BREPA</name>
<gene>
    <name evidence="9" type="ORF">BPA01_41320</name>
</gene>
<accession>A0A4Y3PJ67</accession>
<dbReference type="AlphaFoldDB" id="A0A4Y3PJ67"/>
<reference evidence="9 10" key="1">
    <citation type="submission" date="2019-06" db="EMBL/GenBank/DDBJ databases">
        <title>Whole genome shotgun sequence of Brevibacillus parabrevis NBRC 12334.</title>
        <authorList>
            <person name="Hosoyama A."/>
            <person name="Uohara A."/>
            <person name="Ohji S."/>
            <person name="Ichikawa N."/>
        </authorList>
    </citation>
    <scope>NUCLEOTIDE SEQUENCE [LARGE SCALE GENOMIC DNA]</scope>
    <source>
        <strain evidence="9 10">NBRC 12334</strain>
    </source>
</reference>
<feature type="transmembrane region" description="Helical" evidence="7">
    <location>
        <begin position="128"/>
        <end position="153"/>
    </location>
</feature>
<dbReference type="PANTHER" id="PTHR43386:SF22">
    <property type="entry name" value="OLIGOPEPTIDE TRANSPORT SYSTEM PERMEASE PROTEIN OPPC"/>
    <property type="match status" value="1"/>
</dbReference>
<comment type="subcellular location">
    <subcellularLocation>
        <location evidence="1 7">Cell membrane</location>
        <topology evidence="1 7">Multi-pass membrane protein</topology>
    </subcellularLocation>
</comment>
<feature type="transmembrane region" description="Helical" evidence="7">
    <location>
        <begin position="65"/>
        <end position="86"/>
    </location>
</feature>
<dbReference type="GO" id="GO:0055085">
    <property type="term" value="P:transmembrane transport"/>
    <property type="evidence" value="ECO:0007669"/>
    <property type="project" value="InterPro"/>
</dbReference>